<evidence type="ECO:0000313" key="2">
    <source>
        <dbReference type="Proteomes" id="UP000070096"/>
    </source>
</evidence>
<comment type="caution">
    <text evidence="1">The sequence shown here is derived from an EMBL/GenBank/DDBJ whole genome shotgun (WGS) entry which is preliminary data.</text>
</comment>
<accession>A0A139N6N0</accession>
<organism evidence="1 2">
    <name type="scientific">Streptococcus gordonii</name>
    <dbReference type="NCBI Taxonomy" id="1302"/>
    <lineage>
        <taxon>Bacteria</taxon>
        <taxon>Bacillati</taxon>
        <taxon>Bacillota</taxon>
        <taxon>Bacilli</taxon>
        <taxon>Lactobacillales</taxon>
        <taxon>Streptococcaceae</taxon>
        <taxon>Streptococcus</taxon>
    </lineage>
</organism>
<dbReference type="PATRIC" id="fig|1302.21.peg.1207"/>
<dbReference type="AlphaFoldDB" id="A0A139N6N0"/>
<evidence type="ECO:0000313" key="1">
    <source>
        <dbReference type="EMBL" id="KXT71699.1"/>
    </source>
</evidence>
<protein>
    <submittedName>
        <fullName evidence="1">Uncharacterized protein</fullName>
    </submittedName>
</protein>
<gene>
    <name evidence="1" type="ORF">SGODD07_01078</name>
</gene>
<name>A0A139N6N0_STRGN</name>
<proteinExistence type="predicted"/>
<reference evidence="1 2" key="1">
    <citation type="submission" date="2016-01" db="EMBL/GenBank/DDBJ databases">
        <title>Highly variable Streptococcus oralis are common among viridans streptococci isolated from primates.</title>
        <authorList>
            <person name="Denapaite D."/>
            <person name="Rieger M."/>
            <person name="Koendgen S."/>
            <person name="Brueckner R."/>
            <person name="Ochigava I."/>
            <person name="Kappeler P."/>
            <person name="Maetz-Rensing K."/>
            <person name="Leendertz F."/>
            <person name="Hakenbeck R."/>
        </authorList>
    </citation>
    <scope>NUCLEOTIDE SEQUENCE [LARGE SCALE GENOMIC DNA]</scope>
    <source>
        <strain evidence="1 2">DD07</strain>
    </source>
</reference>
<dbReference type="EMBL" id="LQRC01000165">
    <property type="protein sequence ID" value="KXT71699.1"/>
    <property type="molecule type" value="Genomic_DNA"/>
</dbReference>
<sequence>MKNGQVELTELENMIAHTYQILEQGAQASKKDACSLSQYLLATFYLIERRLP</sequence>
<dbReference type="Proteomes" id="UP000070096">
    <property type="component" value="Unassembled WGS sequence"/>
</dbReference>